<sequence>MVSSVVGYEKGEARRKSEVARSLSPELLAIDGLLGLVQFNSCAETGPQGAENARHLAYPAKHWLSTGLAGRPAAVKIRTELSRTQASGRPGHRPPTRSPPMSHMTSFPMTRNLAALLMFNVALALSSPCVLGDEGMFLFNELPTETLKSRHDFEPTEQWADHLRLSSVRFNSGGSGSFISSDGLVLTNHHVASDTLHKLSSADRNLIDDGFLAHSLDEELQTPDLELNQLVSIEDVTDRVNGAVESDASAEDSAGQRRAVIAKIESESTEATGLRSDVITLFGGARYHLYRYKKFTDVRLVWAPETAAAFFGGDADNFEYPRYNVDATIMRVYEDGKPAKLEHYLKWDREPLKEDELVFVSGNPGRTQRIFTVAALEFLRDDRIPYVLDYLRRKEILMQQFGLEGKEETRRARDELFGIQNARKAYTGMLAGLQNPATMATKRGREDRLQHTVGQRAELKELLSAWDDVAAIQDEKREMLSQTVSLRSTLFDLAQQITLLAAEDKKPNEERLRGFTDSSRDSLLQELLSTAPIYADLEQAKLADELSRMIENRGANDRLVVEILSGKGPSERAAELVGGTSLFEVAKREELIEGGINQVLASDDPMIQLARKTEDEYRRIRKQNEEIEERERQAYAKITRATTAIEGTGGYPDATFTLRLAFGTVKGYEQDGKQVQPFTTFAGAYQHAEQHAGQTDFDLPASWMKAKDRVKMDTQLNFVCTADIIGGNSGSPVVNRKGELVGLIFDGNIQSLTSDYIYSDVQGRAVSVSGVGILESLRSIYNAGDLADSIGK</sequence>
<dbReference type="SUPFAM" id="SSF50494">
    <property type="entry name" value="Trypsin-like serine proteases"/>
    <property type="match status" value="1"/>
</dbReference>
<dbReference type="GO" id="GO:0006508">
    <property type="term" value="P:proteolysis"/>
    <property type="evidence" value="ECO:0007669"/>
    <property type="project" value="UniProtKB-KW"/>
</dbReference>
<evidence type="ECO:0000256" key="6">
    <source>
        <dbReference type="RuleBase" id="RU366067"/>
    </source>
</evidence>
<dbReference type="InterPro" id="IPR009003">
    <property type="entry name" value="Peptidase_S1_PA"/>
</dbReference>
<dbReference type="GO" id="GO:0008239">
    <property type="term" value="F:dipeptidyl-peptidase activity"/>
    <property type="evidence" value="ECO:0007669"/>
    <property type="project" value="UniProtKB-UniRule"/>
</dbReference>
<dbReference type="GO" id="GO:0043171">
    <property type="term" value="P:peptide catabolic process"/>
    <property type="evidence" value="ECO:0007669"/>
    <property type="project" value="UniProtKB-UniRule"/>
</dbReference>
<evidence type="ECO:0000256" key="4">
    <source>
        <dbReference type="ARBA" id="ARBA00022729"/>
    </source>
</evidence>
<feature type="coiled-coil region" evidence="7">
    <location>
        <begin position="610"/>
        <end position="637"/>
    </location>
</feature>
<dbReference type="InterPro" id="IPR043504">
    <property type="entry name" value="Peptidase_S1_PA_chymotrypsin"/>
</dbReference>
<keyword evidence="7" id="KW-0175">Coiled coil</keyword>
<dbReference type="EC" id="3.4.14.-" evidence="6"/>
<keyword evidence="6" id="KW-0720">Serine protease</keyword>
<keyword evidence="4" id="KW-0732">Signal</keyword>
<dbReference type="Gene3D" id="2.40.10.10">
    <property type="entry name" value="Trypsin-like serine proteases"/>
    <property type="match status" value="2"/>
</dbReference>
<evidence type="ECO:0000313" key="9">
    <source>
        <dbReference type="EMBL" id="QDT05920.1"/>
    </source>
</evidence>
<dbReference type="PANTHER" id="PTHR38469:SF1">
    <property type="entry name" value="PERIPLASMIC PEPTIDASE SUBFAMILY S1B"/>
    <property type="match status" value="1"/>
</dbReference>
<evidence type="ECO:0000313" key="10">
    <source>
        <dbReference type="Proteomes" id="UP000318538"/>
    </source>
</evidence>
<keyword evidence="2 6" id="KW-0031">Aminopeptidase</keyword>
<accession>A0A517NFL1</accession>
<dbReference type="EMBL" id="CP036525">
    <property type="protein sequence ID" value="QDT05920.1"/>
    <property type="molecule type" value="Genomic_DNA"/>
</dbReference>
<organism evidence="9 10">
    <name type="scientific">Rubripirellula lacrimiformis</name>
    <dbReference type="NCBI Taxonomy" id="1930273"/>
    <lineage>
        <taxon>Bacteria</taxon>
        <taxon>Pseudomonadati</taxon>
        <taxon>Planctomycetota</taxon>
        <taxon>Planctomycetia</taxon>
        <taxon>Pirellulales</taxon>
        <taxon>Pirellulaceae</taxon>
        <taxon>Rubripirellula</taxon>
    </lineage>
</organism>
<dbReference type="KEGG" id="rlc:K227x_43250"/>
<dbReference type="GO" id="GO:0070009">
    <property type="term" value="F:serine-type aminopeptidase activity"/>
    <property type="evidence" value="ECO:0007669"/>
    <property type="project" value="UniProtKB-UniRule"/>
</dbReference>
<comment type="function">
    <text evidence="6">Catalyzes the removal of dipeptides from the N-terminus of oligopeptides.</text>
</comment>
<name>A0A517NFL1_9BACT</name>
<dbReference type="Proteomes" id="UP000318538">
    <property type="component" value="Chromosome"/>
</dbReference>
<reference evidence="9 10" key="1">
    <citation type="submission" date="2019-02" db="EMBL/GenBank/DDBJ databases">
        <title>Deep-cultivation of Planctomycetes and their phenomic and genomic characterization uncovers novel biology.</title>
        <authorList>
            <person name="Wiegand S."/>
            <person name="Jogler M."/>
            <person name="Boedeker C."/>
            <person name="Pinto D."/>
            <person name="Vollmers J."/>
            <person name="Rivas-Marin E."/>
            <person name="Kohn T."/>
            <person name="Peeters S.H."/>
            <person name="Heuer A."/>
            <person name="Rast P."/>
            <person name="Oberbeckmann S."/>
            <person name="Bunk B."/>
            <person name="Jeske O."/>
            <person name="Meyerdierks A."/>
            <person name="Storesund J.E."/>
            <person name="Kallscheuer N."/>
            <person name="Luecker S."/>
            <person name="Lage O.M."/>
            <person name="Pohl T."/>
            <person name="Merkel B.J."/>
            <person name="Hornburger P."/>
            <person name="Mueller R.-W."/>
            <person name="Bruemmer F."/>
            <person name="Labrenz M."/>
            <person name="Spormann A.M."/>
            <person name="Op den Camp H."/>
            <person name="Overmann J."/>
            <person name="Amann R."/>
            <person name="Jetten M.S.M."/>
            <person name="Mascher T."/>
            <person name="Medema M.H."/>
            <person name="Devos D.P."/>
            <person name="Kaster A.-K."/>
            <person name="Ovreas L."/>
            <person name="Rohde M."/>
            <person name="Galperin M.Y."/>
            <person name="Jogler C."/>
        </authorList>
    </citation>
    <scope>NUCLEOTIDE SEQUENCE [LARGE SCALE GENOMIC DNA]</scope>
    <source>
        <strain evidence="9 10">K22_7</strain>
    </source>
</reference>
<evidence type="ECO:0000256" key="8">
    <source>
        <dbReference type="SAM" id="MobiDB-lite"/>
    </source>
</evidence>
<evidence type="ECO:0000256" key="5">
    <source>
        <dbReference type="ARBA" id="ARBA00022801"/>
    </source>
</evidence>
<keyword evidence="3 6" id="KW-0645">Protease</keyword>
<feature type="region of interest" description="Disordered" evidence="8">
    <location>
        <begin position="81"/>
        <end position="103"/>
    </location>
</feature>
<evidence type="ECO:0000256" key="7">
    <source>
        <dbReference type="SAM" id="Coils"/>
    </source>
</evidence>
<keyword evidence="10" id="KW-1185">Reference proteome</keyword>
<evidence type="ECO:0000256" key="2">
    <source>
        <dbReference type="ARBA" id="ARBA00022438"/>
    </source>
</evidence>
<proteinExistence type="inferred from homology"/>
<dbReference type="InterPro" id="IPR019500">
    <property type="entry name" value="Pep_S46"/>
</dbReference>
<keyword evidence="5 6" id="KW-0378">Hydrolase</keyword>
<evidence type="ECO:0000256" key="3">
    <source>
        <dbReference type="ARBA" id="ARBA00022670"/>
    </source>
</evidence>
<comment type="similarity">
    <text evidence="1 6">Belongs to the peptidase S46 family.</text>
</comment>
<evidence type="ECO:0000256" key="1">
    <source>
        <dbReference type="ARBA" id="ARBA00010491"/>
    </source>
</evidence>
<gene>
    <name evidence="9" type="ORF">K227x_43250</name>
</gene>
<protein>
    <recommendedName>
        <fullName evidence="6">Dipeptidyl-peptidase</fullName>
        <ecNumber evidence="6">3.4.14.-</ecNumber>
    </recommendedName>
</protein>
<dbReference type="Pfam" id="PF10459">
    <property type="entry name" value="Peptidase_S46"/>
    <property type="match status" value="1"/>
</dbReference>
<dbReference type="AlphaFoldDB" id="A0A517NFL1"/>
<dbReference type="PANTHER" id="PTHR38469">
    <property type="entry name" value="PERIPLASMIC PEPTIDASE SUBFAMILY S1B"/>
    <property type="match status" value="1"/>
</dbReference>